<proteinExistence type="predicted"/>
<evidence type="ECO:0000313" key="2">
    <source>
        <dbReference type="EMBL" id="TWJ33106.1"/>
    </source>
</evidence>
<dbReference type="InterPro" id="IPR006311">
    <property type="entry name" value="TAT_signal"/>
</dbReference>
<accession>A0A562WTF6</accession>
<dbReference type="EMBL" id="VLLN01000002">
    <property type="protein sequence ID" value="TWJ33106.1"/>
    <property type="molecule type" value="Genomic_DNA"/>
</dbReference>
<organism evidence="2 3">
    <name type="scientific">Geobacter argillaceus</name>
    <dbReference type="NCBI Taxonomy" id="345631"/>
    <lineage>
        <taxon>Bacteria</taxon>
        <taxon>Pseudomonadati</taxon>
        <taxon>Thermodesulfobacteriota</taxon>
        <taxon>Desulfuromonadia</taxon>
        <taxon>Geobacterales</taxon>
        <taxon>Geobacteraceae</taxon>
        <taxon>Geobacter</taxon>
    </lineage>
</organism>
<keyword evidence="3" id="KW-1185">Reference proteome</keyword>
<dbReference type="GO" id="GO:0051536">
    <property type="term" value="F:iron-sulfur cluster binding"/>
    <property type="evidence" value="ECO:0007669"/>
    <property type="project" value="UniProtKB-KW"/>
</dbReference>
<dbReference type="AlphaFoldDB" id="A0A562WTF6"/>
<dbReference type="RefSeq" id="WP_246125724.1">
    <property type="nucleotide sequence ID" value="NZ_VLLN01000002.1"/>
</dbReference>
<protein>
    <submittedName>
        <fullName evidence="2">Uncharacterized protein</fullName>
    </submittedName>
</protein>
<evidence type="ECO:0000313" key="3">
    <source>
        <dbReference type="Proteomes" id="UP000319449"/>
    </source>
</evidence>
<reference evidence="2 3" key="1">
    <citation type="submission" date="2019-07" db="EMBL/GenBank/DDBJ databases">
        <title>Genomic Encyclopedia of Archaeal and Bacterial Type Strains, Phase II (KMG-II): from individual species to whole genera.</title>
        <authorList>
            <person name="Goeker M."/>
        </authorList>
    </citation>
    <scope>NUCLEOTIDE SEQUENCE [LARGE SCALE GENOMIC DNA]</scope>
    <source>
        <strain evidence="2 3">ATCC BAA-1139</strain>
    </source>
</reference>
<dbReference type="Proteomes" id="UP000319449">
    <property type="component" value="Unassembled WGS sequence"/>
</dbReference>
<keyword evidence="1" id="KW-0408">Iron</keyword>
<sequence length="109" mass="11379">MKRDRVTRREFLAGGAVAAASAYVGLHAGLARAMMGSGGMGGGTTIIDPPPGSALYDIPDAVKDSMGAYRLTVGETRLSLNGTRVTLLTYGGFPRSMPCRLPSSPRRHG</sequence>
<name>A0A562WTF6_9BACT</name>
<keyword evidence="1" id="KW-0479">Metal-binding</keyword>
<gene>
    <name evidence="2" type="ORF">JN12_00519</name>
</gene>
<comment type="caution">
    <text evidence="2">The sequence shown here is derived from an EMBL/GenBank/DDBJ whole genome shotgun (WGS) entry which is preliminary data.</text>
</comment>
<keyword evidence="1" id="KW-0411">Iron-sulfur</keyword>
<dbReference type="PROSITE" id="PS51318">
    <property type="entry name" value="TAT"/>
    <property type="match status" value="1"/>
</dbReference>
<evidence type="ECO:0000256" key="1">
    <source>
        <dbReference type="ARBA" id="ARBA00023014"/>
    </source>
</evidence>